<gene>
    <name evidence="2" type="ORF">A4H97_31200</name>
</gene>
<dbReference type="Pfam" id="PF19404">
    <property type="entry name" value="DUF5977"/>
    <property type="match status" value="3"/>
</dbReference>
<feature type="domain" description="DUF5977" evidence="1">
    <location>
        <begin position="1089"/>
        <end position="1151"/>
    </location>
</feature>
<evidence type="ECO:0000259" key="1">
    <source>
        <dbReference type="Pfam" id="PF19404"/>
    </source>
</evidence>
<feature type="domain" description="DUF5977" evidence="1">
    <location>
        <begin position="1027"/>
        <end position="1085"/>
    </location>
</feature>
<dbReference type="InterPro" id="IPR031325">
    <property type="entry name" value="RHS_repeat"/>
</dbReference>
<organism evidence="2 3">
    <name type="scientific">Niastella yeongjuensis</name>
    <dbReference type="NCBI Taxonomy" id="354355"/>
    <lineage>
        <taxon>Bacteria</taxon>
        <taxon>Pseudomonadati</taxon>
        <taxon>Bacteroidota</taxon>
        <taxon>Chitinophagia</taxon>
        <taxon>Chitinophagales</taxon>
        <taxon>Chitinophagaceae</taxon>
        <taxon>Niastella</taxon>
    </lineage>
</organism>
<evidence type="ECO:0000313" key="2">
    <source>
        <dbReference type="EMBL" id="OQP46231.1"/>
    </source>
</evidence>
<evidence type="ECO:0000313" key="3">
    <source>
        <dbReference type="Proteomes" id="UP000192610"/>
    </source>
</evidence>
<dbReference type="InterPro" id="IPR046020">
    <property type="entry name" value="DUF5977"/>
</dbReference>
<accession>A0A1V9EJJ2</accession>
<dbReference type="RefSeq" id="WP_081201866.1">
    <property type="nucleotide sequence ID" value="NZ_FOCZ01000020.1"/>
</dbReference>
<dbReference type="Pfam" id="PF05593">
    <property type="entry name" value="RHS_repeat"/>
    <property type="match status" value="1"/>
</dbReference>
<dbReference type="STRING" id="354355.SAMN05660816_06396"/>
<protein>
    <recommendedName>
        <fullName evidence="1">DUF5977 domain-containing protein</fullName>
    </recommendedName>
</protein>
<dbReference type="OrthoDB" id="680656at2"/>
<reference evidence="3" key="1">
    <citation type="submission" date="2016-04" db="EMBL/GenBank/DDBJ databases">
        <authorList>
            <person name="Chen L."/>
            <person name="Zhuang W."/>
            <person name="Wang G."/>
        </authorList>
    </citation>
    <scope>NUCLEOTIDE SEQUENCE [LARGE SCALE GENOMIC DNA]</scope>
    <source>
        <strain evidence="3">17621</strain>
    </source>
</reference>
<dbReference type="NCBIfam" id="TIGR01643">
    <property type="entry name" value="YD_repeat_2x"/>
    <property type="match status" value="1"/>
</dbReference>
<comment type="caution">
    <text evidence="2">The sequence shown here is derived from an EMBL/GenBank/DDBJ whole genome shotgun (WGS) entry which is preliminary data.</text>
</comment>
<sequence>MLHATRRFQLIFYSLLLLFITNANGQPNYKLPVVLNPSPVSQAFTRYGDYPMSDYTGLTDITIPIHTVTGKKLSLPITMSFHASGRMANDINGTLGLRWTLNCGGLITRTVKGAPDEWNYLEPYVVNPDHVPSYDELYGACPDGKFANGPFYDTEFDIFNYSLPNGKHGHFILKDENGVKKPMFIPLDPLKLEFKKSETTSNGLYDWIDITDVDGTRYRFGKIDATTTDAIETTANWDTENGLLGGNIPTAWYLVKIISSDGADEISLSYFGRTVYPYYSSESATVYDRNRDDENSTFWQTETIDPYSLYLRDLLVAYHFETTGAVVNSGTDNPYVPALSGIQFNGGSVAFSYTQGGPFDKLLTEITVSNGSGPYKKVKFATSKHAGEAELFYLDNVSFYGEDPSLVNEKYNFSYYEGYVEPLRYSAGYKDWWGYYSNSAGLLPAQTIAISPLLNIYLNSRDIGNQVSRQGDEDYKKMGMLRTITYPTGGQTEFVYEGNRYANYPYYQPPQNTATLEGPGLRIKEVISKPGNGGKDIHKLYKYGVYEDGRGYINELLRPGSLSQSNLMVAEGNCMHFWLWQDPTASPPFYGGESQTGYRTRDYFGDPYLNFDLSGTQIKYQTVSEYLMEDDVPKQKTTNSYSWNDDEQISSFIVNDREEPIYNHRMYVNPENAWITAVLANKSIYKYKDNQFSIIRNEAYNYDYIGNDQAWDMPTYIHTNVVYSRTTSSSAYHEIDKAGWKNSARYYHNNFCSVYGYGYRHFTSSKQEVYHSVIEEYTPNGMIRTEKNFDYDQNTILLKSEELVNSKNEVVKTTYKYPYNFSTVPVYNGMIQKNIISPVIEATTTVNGVQAKKTVTNYYNPSSNVFVPQSVENQTGNKPQEVIANFNRYDNLGHVLEQQKANNVKEVYLWGYQLRYPVAKILNSTYDAAIAIVPQSVLDAAGNGNDGAFRNSLNSLRQSLPGALVETYTYKPFVGMTSSTDANGRTTYYEYDGFGRLIHLRDKDNNIVKKYCYNYTGQAESCPLNGNTAKSGTFIKNGCTAGNAGVPVTYTVPANTYFGPNADALAQNDVNANGQAYADKNGTCVIASYNVAKSQPFTKNNCVEGGVGSSVTYSVPANKYAAYNLDAANQLAQNEIDANGQNYANANGYCTWYNAEQHKDFTKNNCGGQPIGTTVTYSVPAYSYSSTTSQDAANQLALDDLDQNGQTYANTWGDCIDQNAHLLFQNHGNDGIDIWFYNYDTEDQFFIVIPPNASEVPLSIPAGKYKIDFAPDTGGDRWHFYELGCGHSWGGIGGITFDPIYLSIGTDCNSFSFD</sequence>
<name>A0A1V9EJJ2_9BACT</name>
<proteinExistence type="predicted"/>
<dbReference type="Proteomes" id="UP000192610">
    <property type="component" value="Unassembled WGS sequence"/>
</dbReference>
<dbReference type="InterPro" id="IPR006530">
    <property type="entry name" value="YD"/>
</dbReference>
<keyword evidence="3" id="KW-1185">Reference proteome</keyword>
<dbReference type="EMBL" id="LVXG01000024">
    <property type="protein sequence ID" value="OQP46231.1"/>
    <property type="molecule type" value="Genomic_DNA"/>
</dbReference>
<feature type="domain" description="DUF5977" evidence="1">
    <location>
        <begin position="1152"/>
        <end position="1216"/>
    </location>
</feature>